<dbReference type="Proteomes" id="UP000184114">
    <property type="component" value="Unassembled WGS sequence"/>
</dbReference>
<dbReference type="GO" id="GO:0051287">
    <property type="term" value="F:NAD binding"/>
    <property type="evidence" value="ECO:0007669"/>
    <property type="project" value="UniProtKB-ARBA"/>
</dbReference>
<dbReference type="PANTHER" id="PTHR40697:SF2">
    <property type="entry name" value="ATP-NAD KINASE-RELATED"/>
    <property type="match status" value="1"/>
</dbReference>
<dbReference type="InterPro" id="IPR039065">
    <property type="entry name" value="AcoX-like"/>
</dbReference>
<dbReference type="GeneID" id="90993710"/>
<organism evidence="1 2">
    <name type="scientific">Tissierella praeacuta DSM 18095</name>
    <dbReference type="NCBI Taxonomy" id="1123404"/>
    <lineage>
        <taxon>Bacteria</taxon>
        <taxon>Bacillati</taxon>
        <taxon>Bacillota</taxon>
        <taxon>Tissierellia</taxon>
        <taxon>Tissierellales</taxon>
        <taxon>Tissierellaceae</taxon>
        <taxon>Tissierella</taxon>
    </lineage>
</organism>
<keyword evidence="1" id="KW-0418">Kinase</keyword>
<dbReference type="PIRSF" id="PIRSF016907">
    <property type="entry name" value="Kin_ATP-NAD"/>
    <property type="match status" value="1"/>
</dbReference>
<reference evidence="2" key="1">
    <citation type="submission" date="2016-11" db="EMBL/GenBank/DDBJ databases">
        <authorList>
            <person name="Varghese N."/>
            <person name="Submissions S."/>
        </authorList>
    </citation>
    <scope>NUCLEOTIDE SEQUENCE [LARGE SCALE GENOMIC DNA]</scope>
    <source>
        <strain evidence="2">DSM 18095</strain>
    </source>
</reference>
<dbReference type="InterPro" id="IPR002504">
    <property type="entry name" value="NADK"/>
</dbReference>
<evidence type="ECO:0000313" key="1">
    <source>
        <dbReference type="EMBL" id="SHE70910.1"/>
    </source>
</evidence>
<dbReference type="STRING" id="1123404.SAMN02745784_01563"/>
<dbReference type="SUPFAM" id="SSF111331">
    <property type="entry name" value="NAD kinase/diacylglycerol kinase-like"/>
    <property type="match status" value="1"/>
</dbReference>
<dbReference type="Pfam" id="PF01513">
    <property type="entry name" value="NAD_kinase"/>
    <property type="match status" value="1"/>
</dbReference>
<proteinExistence type="predicted"/>
<dbReference type="GO" id="GO:0005524">
    <property type="term" value="F:ATP binding"/>
    <property type="evidence" value="ECO:0007669"/>
    <property type="project" value="UniProtKB-ARBA"/>
</dbReference>
<dbReference type="InterPro" id="IPR011386">
    <property type="entry name" value="Put_ATP-NAD_kin"/>
</dbReference>
<dbReference type="InterPro" id="IPR017438">
    <property type="entry name" value="ATP-NAD_kinase_N"/>
</dbReference>
<name>A0A1M4VPX8_9FIRM</name>
<dbReference type="RefSeq" id="WP_072975051.1">
    <property type="nucleotide sequence ID" value="NZ_FQTY01000005.1"/>
</dbReference>
<dbReference type="InterPro" id="IPR016064">
    <property type="entry name" value="NAD/diacylglycerol_kinase_sf"/>
</dbReference>
<dbReference type="Gene3D" id="3.40.50.10330">
    <property type="entry name" value="Probable inorganic polyphosphate/atp-NAD kinase, domain 1"/>
    <property type="match status" value="1"/>
</dbReference>
<dbReference type="AlphaFoldDB" id="A0A1M4VPX8"/>
<sequence>MKTIGLIINPVSGMGGKVGLKGTDGREILDKAIKLGAVKEAPSKAVKALKKLEPIKEELLILTSSFDMGENQCKLLGFDYEIIHKSTQETNALDTINAAKLMEKRGVELIIFVGGDGTARNIYEAINNRVVVLGIPAGVKIHSPVYGNTPESAGELALLYLKGDNLNVKEEEVIDIDEEAFRNDIVRTQLFGYLKIPYKKELLQNKKAPTPLIEEASQKAIALDIIDNMEEEIYYIIGPGTTTRAIMETLNLPSTLLGVDIVKDKKVIKLDCNEEDILNVLADKKGRLIITPTGGQGYLLGRGNQQISPKVLKIIGKDNILIIAPNSKIVDLRGNPLLIYTGDETTDKKLAGYYRIKVGYKMDIIYKVSGVY</sequence>
<keyword evidence="2" id="KW-1185">Reference proteome</keyword>
<dbReference type="Pfam" id="PF20143">
    <property type="entry name" value="NAD_kinase_C"/>
    <property type="match status" value="1"/>
</dbReference>
<dbReference type="PANTHER" id="PTHR40697">
    <property type="entry name" value="ACETOIN CATABOLISM PROTEIN X"/>
    <property type="match status" value="1"/>
</dbReference>
<keyword evidence="1" id="KW-0808">Transferase</keyword>
<gene>
    <name evidence="1" type="ORF">SAMN02745784_01563</name>
</gene>
<dbReference type="EMBL" id="FQTY01000005">
    <property type="protein sequence ID" value="SHE70910.1"/>
    <property type="molecule type" value="Genomic_DNA"/>
</dbReference>
<accession>A0A1M4VPX8</accession>
<dbReference type="GO" id="GO:0003951">
    <property type="term" value="F:NAD+ kinase activity"/>
    <property type="evidence" value="ECO:0007669"/>
    <property type="project" value="InterPro"/>
</dbReference>
<dbReference type="GO" id="GO:0006741">
    <property type="term" value="P:NADP+ biosynthetic process"/>
    <property type="evidence" value="ECO:0007669"/>
    <property type="project" value="InterPro"/>
</dbReference>
<evidence type="ECO:0000313" key="2">
    <source>
        <dbReference type="Proteomes" id="UP000184114"/>
    </source>
</evidence>
<protein>
    <submittedName>
        <fullName evidence="1">Predicted polyphosphate-or ATP-dependent NAD kinase</fullName>
    </submittedName>
</protein>